<evidence type="ECO:0000313" key="4">
    <source>
        <dbReference type="Proteomes" id="UP000006078"/>
    </source>
</evidence>
<gene>
    <name evidence="2" type="ORF">BN46_0927</name>
    <name evidence="3" type="ORF">HMPREF9719_01115</name>
</gene>
<dbReference type="SUPFAM" id="SSF55486">
    <property type="entry name" value="Metalloproteases ('zincins'), catalytic domain"/>
    <property type="match status" value="1"/>
</dbReference>
<protein>
    <recommendedName>
        <fullName evidence="6">Hydrolase</fullName>
    </recommendedName>
</protein>
<dbReference type="eggNOG" id="COG5282">
    <property type="taxonomic scope" value="Bacteria"/>
</dbReference>
<keyword evidence="4" id="KW-1185">Reference proteome</keyword>
<dbReference type="STRING" id="29321.AAV33_07800"/>
<dbReference type="Gene3D" id="1.20.150.30">
    <property type="entry name" value="Zincin-like metallopeptidase, N-terminal domain"/>
    <property type="match status" value="1"/>
</dbReference>
<organism evidence="2 5">
    <name type="scientific">Corynebacterium otitidis ATCC 51513</name>
    <dbReference type="NCBI Taxonomy" id="883169"/>
    <lineage>
        <taxon>Bacteria</taxon>
        <taxon>Bacillati</taxon>
        <taxon>Actinomycetota</taxon>
        <taxon>Actinomycetes</taxon>
        <taxon>Mycobacteriales</taxon>
        <taxon>Corynebacteriaceae</taxon>
        <taxon>Corynebacterium</taxon>
    </lineage>
</organism>
<dbReference type="InterPro" id="IPR042271">
    <property type="entry name" value="Zinicin_2_N"/>
</dbReference>
<dbReference type="Proteomes" id="UP000006078">
    <property type="component" value="Unassembled WGS sequence"/>
</dbReference>
<dbReference type="Pfam" id="PF10103">
    <property type="entry name" value="Zincin_2"/>
    <property type="match status" value="1"/>
</dbReference>
<dbReference type="PANTHER" id="PTHR39420">
    <property type="match status" value="1"/>
</dbReference>
<dbReference type="InterPro" id="IPR018766">
    <property type="entry name" value="Zinicin_2"/>
</dbReference>
<reference evidence="2 5" key="1">
    <citation type="journal article" date="2012" name="J. Bacteriol.">
        <title>Draft Genome Sequence of Turicella otitidis ATCC 51513, Isolated from Middle Ear Fluid from a Child with Otitis Media.</title>
        <authorList>
            <person name="Brinkrolf K."/>
            <person name="Schneider J."/>
            <person name="Knecht M."/>
            <person name="Ruckert C."/>
            <person name="Tauch A."/>
        </authorList>
    </citation>
    <scope>NUCLEOTIDE SEQUENCE [LARGE SCALE GENOMIC DNA]</scope>
    <source>
        <strain evidence="2 5">ATCC 51513</strain>
    </source>
</reference>
<dbReference type="PANTHER" id="PTHR39420:SF2">
    <property type="entry name" value="HYDROLASE"/>
    <property type="match status" value="1"/>
</dbReference>
<reference evidence="3 4" key="2">
    <citation type="submission" date="2012-08" db="EMBL/GenBank/DDBJ databases">
        <title>The Genome Sequence of Turicella otitidis ATCC 51513.</title>
        <authorList>
            <consortium name="The Broad Institute Genome Sequencing Platform"/>
            <person name="Earl A."/>
            <person name="Ward D."/>
            <person name="Feldgarden M."/>
            <person name="Gevers D."/>
            <person name="Huys G."/>
            <person name="Walker B."/>
            <person name="Young S.K."/>
            <person name="Zeng Q."/>
            <person name="Gargeya S."/>
            <person name="Fitzgerald M."/>
            <person name="Haas B."/>
            <person name="Abouelleil A."/>
            <person name="Alvarado L."/>
            <person name="Arachchi H.M."/>
            <person name="Berlin A.M."/>
            <person name="Chapman S.B."/>
            <person name="Goldberg J."/>
            <person name="Griggs A."/>
            <person name="Gujja S."/>
            <person name="Hansen M."/>
            <person name="Howarth C."/>
            <person name="Imamovic A."/>
            <person name="Larimer J."/>
            <person name="McCowen C."/>
            <person name="Montmayeur A."/>
            <person name="Murphy C."/>
            <person name="Neiman D."/>
            <person name="Pearson M."/>
            <person name="Priest M."/>
            <person name="Roberts A."/>
            <person name="Saif S."/>
            <person name="Shea T."/>
            <person name="Sisk P."/>
            <person name="Sykes S."/>
            <person name="Wortman J."/>
            <person name="Nusbaum C."/>
            <person name="Birren B."/>
        </authorList>
    </citation>
    <scope>NUCLEOTIDE SEQUENCE [LARGE SCALE GENOMIC DNA]</scope>
    <source>
        <strain evidence="3 4">ATCC 51513</strain>
    </source>
</reference>
<evidence type="ECO:0000313" key="2">
    <source>
        <dbReference type="EMBL" id="CCI83655.1"/>
    </source>
</evidence>
<evidence type="ECO:0008006" key="6">
    <source>
        <dbReference type="Google" id="ProtNLM"/>
    </source>
</evidence>
<dbReference type="RefSeq" id="WP_004601005.1">
    <property type="nucleotide sequence ID" value="NZ_HF541867.1"/>
</dbReference>
<comment type="caution">
    <text evidence="2">The sequence shown here is derived from an EMBL/GenBank/DDBJ whole genome shotgun (WGS) entry which is preliminary data.</text>
</comment>
<dbReference type="OrthoDB" id="8478472at2"/>
<evidence type="ECO:0000313" key="5">
    <source>
        <dbReference type="Proteomes" id="UP000011016"/>
    </source>
</evidence>
<proteinExistence type="predicted"/>
<dbReference type="Proteomes" id="UP000011016">
    <property type="component" value="Unassembled WGS sequence"/>
</dbReference>
<evidence type="ECO:0000256" key="1">
    <source>
        <dbReference type="SAM" id="MobiDB-lite"/>
    </source>
</evidence>
<dbReference type="EMBL" id="CAJZ01000123">
    <property type="protein sequence ID" value="CCI83655.1"/>
    <property type="molecule type" value="Genomic_DNA"/>
</dbReference>
<dbReference type="HOGENOM" id="CLU_031872_1_1_11"/>
<feature type="region of interest" description="Disordered" evidence="1">
    <location>
        <begin position="1"/>
        <end position="31"/>
    </location>
</feature>
<name>I7KJJ9_9CORY</name>
<dbReference type="NCBIfam" id="TIGR03624">
    <property type="entry name" value="putative hydrolase"/>
    <property type="match status" value="1"/>
</dbReference>
<dbReference type="AlphaFoldDB" id="I7KJJ9"/>
<evidence type="ECO:0000313" key="3">
    <source>
        <dbReference type="EMBL" id="EJZ81979.1"/>
    </source>
</evidence>
<accession>I7KJJ9</accession>
<dbReference type="EMBL" id="AHAE01000048">
    <property type="protein sequence ID" value="EJZ81979.1"/>
    <property type="molecule type" value="Genomic_DNA"/>
</dbReference>
<sequence>MSSGGFGFSFDDDDDDDKRRGDNSSFGSFGFGAGGNPGGLGDILNQFGQMLSGMGSSMNSPEAQGPVNYDLAERIARQALSGRTVAVRSQDRHAVEEAVRLAELWLDGATELPQVGGRVDAWGATDWLTATLPQWKKLVTPVAEAMARAQLESVPDEAKEMLGPMSGMLRQMSGMNVGMQLGHALGDLARQALTGADFGIPTAPARTVALLPAAVSSVAEELGVPSREVFVYVAAREAARQRLFNHVPWLVDRIVSSVAEYADGLVIDTSEIEESLRELNIEPGDPQSIQDALRELQGRDLSPRITSSNRAAALRLETLLALVEGWAEHVAGAALSERLPSTEKLTEAWKRRRATGGSADNAFSTIVGIEFSAPRVSDAAELWRRVDNAVGVERRDQVWDHPDLLPDADDVAKPAEFIDGLLDDGGIADFDPIREIEELERRRGENGGAEGDDEPGERGND</sequence>
<feature type="region of interest" description="Disordered" evidence="1">
    <location>
        <begin position="438"/>
        <end position="461"/>
    </location>
</feature>
<dbReference type="PATRIC" id="fig|883169.3.peg.1077"/>